<dbReference type="InterPro" id="IPR000814">
    <property type="entry name" value="TBP"/>
</dbReference>
<organism evidence="4 5">
    <name type="scientific">Mesorhabditis spiculigera</name>
    <dbReference type="NCBI Taxonomy" id="96644"/>
    <lineage>
        <taxon>Eukaryota</taxon>
        <taxon>Metazoa</taxon>
        <taxon>Ecdysozoa</taxon>
        <taxon>Nematoda</taxon>
        <taxon>Chromadorea</taxon>
        <taxon>Rhabditida</taxon>
        <taxon>Rhabditina</taxon>
        <taxon>Rhabditomorpha</taxon>
        <taxon>Rhabditoidea</taxon>
        <taxon>Rhabditidae</taxon>
        <taxon>Mesorhabditinae</taxon>
        <taxon>Mesorhabditis</taxon>
    </lineage>
</organism>
<evidence type="ECO:0000313" key="5">
    <source>
        <dbReference type="Proteomes" id="UP001177023"/>
    </source>
</evidence>
<dbReference type="GO" id="GO:0003677">
    <property type="term" value="F:DNA binding"/>
    <property type="evidence" value="ECO:0007669"/>
    <property type="project" value="UniProtKB-KW"/>
</dbReference>
<dbReference type="SUPFAM" id="SSF55945">
    <property type="entry name" value="TATA-box binding protein-like"/>
    <property type="match status" value="2"/>
</dbReference>
<gene>
    <name evidence="4" type="ORF">MSPICULIGERA_LOCUS13578</name>
</gene>
<dbReference type="Pfam" id="PF00352">
    <property type="entry name" value="TBP"/>
    <property type="match status" value="2"/>
</dbReference>
<keyword evidence="5" id="KW-1185">Reference proteome</keyword>
<keyword evidence="3" id="KW-0804">Transcription</keyword>
<proteinExistence type="inferred from homology"/>
<dbReference type="PANTHER" id="PTHR10126">
    <property type="entry name" value="TATA-BOX BINDING PROTEIN"/>
    <property type="match status" value="1"/>
</dbReference>
<comment type="caution">
    <text evidence="4">The sequence shown here is derived from an EMBL/GenBank/DDBJ whole genome shotgun (WGS) entry which is preliminary data.</text>
</comment>
<evidence type="ECO:0000256" key="1">
    <source>
        <dbReference type="ARBA" id="ARBA00005560"/>
    </source>
</evidence>
<dbReference type="Gene3D" id="3.30.310.10">
    <property type="entry name" value="TATA-Binding Protein"/>
    <property type="match status" value="2"/>
</dbReference>
<dbReference type="AlphaFoldDB" id="A0AA36G481"/>
<evidence type="ECO:0000256" key="3">
    <source>
        <dbReference type="ARBA" id="ARBA00023163"/>
    </source>
</evidence>
<name>A0AA36G481_9BILA</name>
<protein>
    <recommendedName>
        <fullName evidence="6">TBP-like factor</fullName>
    </recommendedName>
</protein>
<dbReference type="EMBL" id="CATQJA010002637">
    <property type="protein sequence ID" value="CAJ0575264.1"/>
    <property type="molecule type" value="Genomic_DNA"/>
</dbReference>
<dbReference type="GO" id="GO:0006352">
    <property type="term" value="P:DNA-templated transcription initiation"/>
    <property type="evidence" value="ECO:0007669"/>
    <property type="project" value="InterPro"/>
</dbReference>
<evidence type="ECO:0008006" key="6">
    <source>
        <dbReference type="Google" id="ProtNLM"/>
    </source>
</evidence>
<keyword evidence="2" id="KW-0238">DNA-binding</keyword>
<accession>A0AA36G481</accession>
<sequence length="363" mass="40704">MDSMFTISNDHGYVQTAAALPQQQINGAGVLLASRNGAGYAAPNYLQAHQHPNYQYHPINQQMHMGGSAPGQMALNIPVHEMSPPPPVPEPPICNLPSTSQIKEEEDIEEDEAYLTDSDYGLQLRNVVCNYALPLHIDLRLVAMAAANVELESGKGILQLRMRNPPGALAKVYNSGKVYIVNCKTEEECRKAARKVARVVQLAMGKKASRVRLRDYKICNILATCRFPFGIKVEDMAKKYKGRRECSYEPELSVGLVWHFSEPKASLRVHTTGSVTVTGATSEENIRHVVSEIYKLAKEFRCDSRAPQKSRKRPAQRIGYGGPAWKRHVPELCVKGNRVYFGDEEDEYEDEAYGEEYEEDEDF</sequence>
<evidence type="ECO:0000313" key="4">
    <source>
        <dbReference type="EMBL" id="CAJ0575264.1"/>
    </source>
</evidence>
<feature type="non-terminal residue" evidence="4">
    <location>
        <position position="363"/>
    </location>
</feature>
<comment type="similarity">
    <text evidence="1">Belongs to the TBP family.</text>
</comment>
<dbReference type="Proteomes" id="UP001177023">
    <property type="component" value="Unassembled WGS sequence"/>
</dbReference>
<evidence type="ECO:0000256" key="2">
    <source>
        <dbReference type="ARBA" id="ARBA00023125"/>
    </source>
</evidence>
<dbReference type="InterPro" id="IPR012295">
    <property type="entry name" value="TBP_dom_sf"/>
</dbReference>
<dbReference type="PRINTS" id="PR00686">
    <property type="entry name" value="TIFACTORIID"/>
</dbReference>
<reference evidence="4" key="1">
    <citation type="submission" date="2023-06" db="EMBL/GenBank/DDBJ databases">
        <authorList>
            <person name="Delattre M."/>
        </authorList>
    </citation>
    <scope>NUCLEOTIDE SEQUENCE</scope>
    <source>
        <strain evidence="4">AF72</strain>
    </source>
</reference>